<feature type="compositionally biased region" description="Polar residues" evidence="1">
    <location>
        <begin position="870"/>
        <end position="885"/>
    </location>
</feature>
<dbReference type="AlphaFoldDB" id="A0A2S7Y233"/>
<feature type="region of interest" description="Disordered" evidence="1">
    <location>
        <begin position="265"/>
        <end position="407"/>
    </location>
</feature>
<feature type="compositionally biased region" description="Low complexity" evidence="1">
    <location>
        <begin position="1118"/>
        <end position="1128"/>
    </location>
</feature>
<feature type="compositionally biased region" description="Basic and acidic residues" evidence="1">
    <location>
        <begin position="1097"/>
        <end position="1112"/>
    </location>
</feature>
<dbReference type="OrthoDB" id="2420608at2759"/>
<feature type="region of interest" description="Disordered" evidence="1">
    <location>
        <begin position="869"/>
        <end position="899"/>
    </location>
</feature>
<feature type="compositionally biased region" description="Low complexity" evidence="1">
    <location>
        <begin position="1076"/>
        <end position="1096"/>
    </location>
</feature>
<feature type="compositionally biased region" description="Polar residues" evidence="1">
    <location>
        <begin position="690"/>
        <end position="699"/>
    </location>
</feature>
<feature type="region of interest" description="Disordered" evidence="1">
    <location>
        <begin position="1"/>
        <end position="44"/>
    </location>
</feature>
<feature type="region of interest" description="Disordered" evidence="1">
    <location>
        <begin position="662"/>
        <end position="779"/>
    </location>
</feature>
<feature type="region of interest" description="Disordered" evidence="1">
    <location>
        <begin position="421"/>
        <end position="464"/>
    </location>
</feature>
<reference evidence="2 3" key="1">
    <citation type="submission" date="2016-07" db="EMBL/GenBank/DDBJ databases">
        <title>Comparative genomics of the entomopathogenic fungus Beauveria bassiana.</title>
        <authorList>
            <person name="Valero Jimenez C.A."/>
            <person name="Zwaan B.J."/>
            <person name="Van Kan J.A."/>
            <person name="Takken W."/>
            <person name="Debets A.J."/>
            <person name="Schoustra S.E."/>
            <person name="Koenraadt C.J."/>
        </authorList>
    </citation>
    <scope>NUCLEOTIDE SEQUENCE [LARGE SCALE GENOMIC DNA]</scope>
    <source>
        <strain evidence="2 3">ARSEF 8028</strain>
    </source>
</reference>
<feature type="compositionally biased region" description="Polar residues" evidence="1">
    <location>
        <begin position="960"/>
        <end position="980"/>
    </location>
</feature>
<dbReference type="Proteomes" id="UP000237441">
    <property type="component" value="Unassembled WGS sequence"/>
</dbReference>
<evidence type="ECO:0000313" key="2">
    <source>
        <dbReference type="EMBL" id="PQK10109.1"/>
    </source>
</evidence>
<name>A0A2S7Y233_BEABA</name>
<organism evidence="2 3">
    <name type="scientific">Beauveria bassiana</name>
    <name type="common">White muscardine disease fungus</name>
    <name type="synonym">Tritirachium shiotae</name>
    <dbReference type="NCBI Taxonomy" id="176275"/>
    <lineage>
        <taxon>Eukaryota</taxon>
        <taxon>Fungi</taxon>
        <taxon>Dikarya</taxon>
        <taxon>Ascomycota</taxon>
        <taxon>Pezizomycotina</taxon>
        <taxon>Sordariomycetes</taxon>
        <taxon>Hypocreomycetidae</taxon>
        <taxon>Hypocreales</taxon>
        <taxon>Cordycipitaceae</taxon>
        <taxon>Beauveria</taxon>
    </lineage>
</organism>
<gene>
    <name evidence="2" type="ORF">BB8028_0002g04330</name>
</gene>
<proteinExistence type="predicted"/>
<feature type="region of interest" description="Disordered" evidence="1">
    <location>
        <begin position="921"/>
        <end position="1134"/>
    </location>
</feature>
<dbReference type="EMBL" id="JRHA01000002">
    <property type="protein sequence ID" value="PQK10109.1"/>
    <property type="molecule type" value="Genomic_DNA"/>
</dbReference>
<feature type="compositionally biased region" description="Basic and acidic residues" evidence="1">
    <location>
        <begin position="34"/>
        <end position="44"/>
    </location>
</feature>
<feature type="compositionally biased region" description="Polar residues" evidence="1">
    <location>
        <begin position="541"/>
        <end position="565"/>
    </location>
</feature>
<protein>
    <submittedName>
        <fullName evidence="2">Uncharacterized protein</fullName>
    </submittedName>
</protein>
<feature type="compositionally biased region" description="Basic residues" evidence="1">
    <location>
        <begin position="268"/>
        <end position="288"/>
    </location>
</feature>
<feature type="region of interest" description="Disordered" evidence="1">
    <location>
        <begin position="480"/>
        <end position="565"/>
    </location>
</feature>
<evidence type="ECO:0000256" key="1">
    <source>
        <dbReference type="SAM" id="MobiDB-lite"/>
    </source>
</evidence>
<feature type="compositionally biased region" description="Basic and acidic residues" evidence="1">
    <location>
        <begin position="395"/>
        <end position="407"/>
    </location>
</feature>
<feature type="compositionally biased region" description="Basic and acidic residues" evidence="1">
    <location>
        <begin position="886"/>
        <end position="896"/>
    </location>
</feature>
<feature type="compositionally biased region" description="Low complexity" evidence="1">
    <location>
        <begin position="662"/>
        <end position="675"/>
    </location>
</feature>
<comment type="caution">
    <text evidence="2">The sequence shown here is derived from an EMBL/GenBank/DDBJ whole genome shotgun (WGS) entry which is preliminary data.</text>
</comment>
<feature type="compositionally biased region" description="Low complexity" evidence="1">
    <location>
        <begin position="301"/>
        <end position="320"/>
    </location>
</feature>
<feature type="compositionally biased region" description="Polar residues" evidence="1">
    <location>
        <begin position="746"/>
        <end position="755"/>
    </location>
</feature>
<feature type="compositionally biased region" description="Basic and acidic residues" evidence="1">
    <location>
        <begin position="421"/>
        <end position="450"/>
    </location>
</feature>
<evidence type="ECO:0000313" key="3">
    <source>
        <dbReference type="Proteomes" id="UP000237441"/>
    </source>
</evidence>
<feature type="compositionally biased region" description="Low complexity" evidence="1">
    <location>
        <begin position="516"/>
        <end position="525"/>
    </location>
</feature>
<feature type="compositionally biased region" description="Basic and acidic residues" evidence="1">
    <location>
        <begin position="491"/>
        <end position="515"/>
    </location>
</feature>
<accession>A0A2S7Y233</accession>
<sequence>MVMENEPVPKRRRTASPPLVQDSNSSLHPPILPQDEKLPGGADDKAYQQHLERAFADPRFRATLAQIFNKYDGKSAEKAEAIDPALYTIPAGDINLVDPTINAQLGTLAHPDSLPYHLDTQQCDPREDEAGTVNYQVDQTNETPVPYAPDTAPPAYMPAVAGSIHSGFVQNWYGNPFPGSGPYAPPWDGFSGQFPVSNGAPMPPGPWIAPENLTYVSATWPPQGMQPASNIPTLQLDPALMPSHFTLGYESTDNCPPEMEITYDALGRKRRRRPPQPRFSKNGKRLGRPPKPSDAPGAPTGDVSVPDGDVSVPDGDAGVPSGDTGAYDGGGEDNGGLPDLENPAGEFGDEDDDTLWGELAEALKLASNATSKKRNRDGTKPASKGENSGTESDGAAERDKDASKAETMLRKIQKELIDRAVRRSTAAKEHGDELDVSAEGRRRSGRERKPANFGEQVSWEKVSAERRTSYKIKMHLRALSVQARRERKRKEKEEAEEAAKEKEAAEKAKKEKQQAEELAAAAAEKATAEESSEEIPSTIPDSQDSVTSLPIRTTPKKPQSTQIMRQTMKNHVNSVVHFEEDDEGISDDQAPVAFSIKNPVFSYKKPEVQVHSFLGENYIDTVYALSDDEAPALLSALKSVTIGGKKKPPQVPVAVVRRSEAVSVSKQSSSKVAEQTATAKLVDCHGSKEVTPSNCTDTNVPLDDTTGMTEAVSVPPCKTTEPDEAGRSSLPTGGDGDDSGIDVRSEQASSEQATNEPAERQPVGSISVPAEPPFQDDNLLGAADILDSLDVMSEVEHALSSPISQYDFAKEDTHINNMVAASANSEPVPSPSIVPEQPIFVDEEPMYESMDIFEDVAADIPLTGEETEMEYTQTVEPTTKVPEQSAQKDRPVEKEPGQVPVMMKYEFTKAVFVREEPDKFDIDTEENTRSYQSNHVPVSPAPRRPLPQQSKSKRHDNRKSITSLTSMTSTPNATSKESSPSSIGERSRLPSSSSSRTPAPVSGTKSARHGSSSSRRSLLSLVGGGEDDIETLIKKKPTTPAPKQASAVTPAHYSSKSKTHRSSSYGSSSSRRKSKQPSSSSSSSLTRLSLGGLSSFSRDKSKSSRDRQEAKERRRKSASAAPPSVDASAEQKGTCGIDGYTCGRDFCFTCL</sequence>
<feature type="compositionally biased region" description="Low complexity" evidence="1">
    <location>
        <begin position="981"/>
        <end position="1021"/>
    </location>
</feature>